<dbReference type="PANTHER" id="PTHR30582:SF24">
    <property type="entry name" value="L,D-TRANSPEPTIDASE ERFK_SRFK-RELATED"/>
    <property type="match status" value="1"/>
</dbReference>
<feature type="compositionally biased region" description="Low complexity" evidence="10">
    <location>
        <begin position="259"/>
        <end position="268"/>
    </location>
</feature>
<keyword evidence="13" id="KW-1185">Reference proteome</keyword>
<proteinExistence type="inferred from homology"/>
<dbReference type="EMBL" id="JBGBZJ010000003">
    <property type="protein sequence ID" value="MEY9452032.1"/>
    <property type="molecule type" value="Genomic_DNA"/>
</dbReference>
<feature type="domain" description="L,D-TPase catalytic" evidence="11">
    <location>
        <begin position="118"/>
        <end position="247"/>
    </location>
</feature>
<comment type="pathway">
    <text evidence="1 9">Cell wall biogenesis; peptidoglycan biosynthesis.</text>
</comment>
<dbReference type="InterPro" id="IPR050979">
    <property type="entry name" value="LD-transpeptidase"/>
</dbReference>
<evidence type="ECO:0000256" key="1">
    <source>
        <dbReference type="ARBA" id="ARBA00004752"/>
    </source>
</evidence>
<keyword evidence="6 9" id="KW-0133">Cell shape</keyword>
<keyword evidence="8 9" id="KW-0961">Cell wall biogenesis/degradation</keyword>
<accession>A0ABV4FKW5</accession>
<organism evidence="12 13">
    <name type="scientific">Bradyrhizobium ottawaense</name>
    <dbReference type="NCBI Taxonomy" id="931866"/>
    <lineage>
        <taxon>Bacteria</taxon>
        <taxon>Pseudomonadati</taxon>
        <taxon>Pseudomonadota</taxon>
        <taxon>Alphaproteobacteria</taxon>
        <taxon>Hyphomicrobiales</taxon>
        <taxon>Nitrobacteraceae</taxon>
        <taxon>Bradyrhizobium</taxon>
    </lineage>
</organism>
<reference evidence="12 13" key="1">
    <citation type="submission" date="2024-07" db="EMBL/GenBank/DDBJ databases">
        <title>Genomic Encyclopedia of Type Strains, Phase V (KMG-V): Genome sequencing to study the core and pangenomes of soil and plant-associated prokaryotes.</title>
        <authorList>
            <person name="Whitman W."/>
        </authorList>
    </citation>
    <scope>NUCLEOTIDE SEQUENCE [LARGE SCALE GENOMIC DNA]</scope>
    <source>
        <strain evidence="12 13">USDA 152</strain>
    </source>
</reference>
<evidence type="ECO:0000256" key="4">
    <source>
        <dbReference type="ARBA" id="ARBA00022679"/>
    </source>
</evidence>
<dbReference type="InterPro" id="IPR038063">
    <property type="entry name" value="Transpep_catalytic_dom"/>
</dbReference>
<keyword evidence="7 9" id="KW-0573">Peptidoglycan synthesis</keyword>
<dbReference type="Proteomes" id="UP001565369">
    <property type="component" value="Unassembled WGS sequence"/>
</dbReference>
<keyword evidence="3" id="KW-0328">Glycosyltransferase</keyword>
<dbReference type="Gene3D" id="2.40.440.10">
    <property type="entry name" value="L,D-transpeptidase catalytic domain-like"/>
    <property type="match status" value="1"/>
</dbReference>
<dbReference type="PANTHER" id="PTHR30582">
    <property type="entry name" value="L,D-TRANSPEPTIDASE"/>
    <property type="match status" value="1"/>
</dbReference>
<dbReference type="SUPFAM" id="SSF141523">
    <property type="entry name" value="L,D-transpeptidase catalytic domain-like"/>
    <property type="match status" value="1"/>
</dbReference>
<evidence type="ECO:0000313" key="13">
    <source>
        <dbReference type="Proteomes" id="UP001565369"/>
    </source>
</evidence>
<evidence type="ECO:0000259" key="11">
    <source>
        <dbReference type="PROSITE" id="PS52029"/>
    </source>
</evidence>
<sequence length="295" mass="30737">MAKRAKAKRGKAETLAIPMAARVAICAVAVAALGYGLLSGQAGVQPVRKPPAQEARASSSPVYVAPPVHAAAAVPAPAAAPIPAPVPAPLAEPPKADADAPGALVRQVVDYASRQAPGTVIIDTGNTFLYFVLNDRQAMRYGIGVGREGFTWSGEQTVARKAEWPDWHPPVEMVSRQPYLPRFMAGGPGNPLGARAMYLGETEYRIHGTNNPATIGKRVSSGCIRLTNDDVTDLYERVKVGAKVIVLPAAAARRPSQGAPADAASRSPDPAPPSNRPSAANAQMLPSGPKIAEAR</sequence>
<comment type="caution">
    <text evidence="12">The sequence shown here is derived from an EMBL/GenBank/DDBJ whole genome shotgun (WGS) entry which is preliminary data.</text>
</comment>
<evidence type="ECO:0000313" key="12">
    <source>
        <dbReference type="EMBL" id="MEY9452032.1"/>
    </source>
</evidence>
<dbReference type="Pfam" id="PF03734">
    <property type="entry name" value="YkuD"/>
    <property type="match status" value="1"/>
</dbReference>
<evidence type="ECO:0000256" key="2">
    <source>
        <dbReference type="ARBA" id="ARBA00005992"/>
    </source>
</evidence>
<name>A0ABV4FKW5_9BRAD</name>
<evidence type="ECO:0000256" key="8">
    <source>
        <dbReference type="ARBA" id="ARBA00023316"/>
    </source>
</evidence>
<feature type="active site" description="Nucleophile" evidence="9">
    <location>
        <position position="223"/>
    </location>
</feature>
<dbReference type="RefSeq" id="WP_028140221.1">
    <property type="nucleotide sequence ID" value="NZ_AP021854.1"/>
</dbReference>
<evidence type="ECO:0000256" key="3">
    <source>
        <dbReference type="ARBA" id="ARBA00022676"/>
    </source>
</evidence>
<dbReference type="CDD" id="cd16913">
    <property type="entry name" value="YkuD_like"/>
    <property type="match status" value="1"/>
</dbReference>
<comment type="similarity">
    <text evidence="2">Belongs to the YkuD family.</text>
</comment>
<keyword evidence="4" id="KW-0808">Transferase</keyword>
<evidence type="ECO:0000256" key="10">
    <source>
        <dbReference type="SAM" id="MobiDB-lite"/>
    </source>
</evidence>
<keyword evidence="12" id="KW-0449">Lipoprotein</keyword>
<dbReference type="PROSITE" id="PS52029">
    <property type="entry name" value="LD_TPASE"/>
    <property type="match status" value="1"/>
</dbReference>
<evidence type="ECO:0000256" key="7">
    <source>
        <dbReference type="ARBA" id="ARBA00022984"/>
    </source>
</evidence>
<feature type="region of interest" description="Disordered" evidence="10">
    <location>
        <begin position="252"/>
        <end position="295"/>
    </location>
</feature>
<gene>
    <name evidence="12" type="ORF">ABIG07_000980</name>
</gene>
<dbReference type="InterPro" id="IPR005490">
    <property type="entry name" value="LD_TPept_cat_dom"/>
</dbReference>
<protein>
    <submittedName>
        <fullName evidence="12">Lipoprotein-anchoring transpeptidase ErfK/SrfK</fullName>
    </submittedName>
</protein>
<evidence type="ECO:0000256" key="9">
    <source>
        <dbReference type="PROSITE-ProRule" id="PRU01373"/>
    </source>
</evidence>
<keyword evidence="5" id="KW-0378">Hydrolase</keyword>
<evidence type="ECO:0000256" key="6">
    <source>
        <dbReference type="ARBA" id="ARBA00022960"/>
    </source>
</evidence>
<evidence type="ECO:0000256" key="5">
    <source>
        <dbReference type="ARBA" id="ARBA00022801"/>
    </source>
</evidence>
<feature type="active site" description="Proton donor/acceptor" evidence="9">
    <location>
        <position position="207"/>
    </location>
</feature>